<feature type="domain" description="PcRGLX/YetA-like central beta-sandwich" evidence="1">
    <location>
        <begin position="2"/>
        <end position="42"/>
    </location>
</feature>
<evidence type="ECO:0000259" key="2">
    <source>
        <dbReference type="Pfam" id="PF21346"/>
    </source>
</evidence>
<accession>K2QWU9</accession>
<dbReference type="Pfam" id="PF21345">
    <property type="entry name" value="PcRGLX_2nd"/>
    <property type="match status" value="1"/>
</dbReference>
<sequence length="245" mass="28747">MRVTYEDWEEEMWSPESVARTSELVVLATQETPAAEELAEVTRYVRNPPVLVADSERIYETGAFGKYWSPMSHPLLSQPLREELDMKLDFLFNFYKNQVEHQLSPDLWLWFYFLRTGRADVYRMAEALTRHTGEVDVYHLGKYRGLGTRHGVQHWSDSCKQARISNAPYRKQFYYLSDGDERIGDLLEETLDTEKTFIILDPYRKVRKHKKTYRPDLGVLSISLGTDWSALAAAWFIECERHGPR</sequence>
<dbReference type="InterPro" id="IPR048331">
    <property type="entry name" value="PcRGLX/YetA_3rd"/>
</dbReference>
<dbReference type="PANTHER" id="PTHR40081">
    <property type="entry name" value="CONCANAVALIN A-LIKE LECTIN/GLUCANASE"/>
    <property type="match status" value="1"/>
</dbReference>
<dbReference type="eggNOG" id="ENOG502RK4D">
    <property type="taxonomic scope" value="Eukaryota"/>
</dbReference>
<dbReference type="OrthoDB" id="4798501at2759"/>
<organism evidence="3 4">
    <name type="scientific">Macrophomina phaseolina (strain MS6)</name>
    <name type="common">Charcoal rot fungus</name>
    <dbReference type="NCBI Taxonomy" id="1126212"/>
    <lineage>
        <taxon>Eukaryota</taxon>
        <taxon>Fungi</taxon>
        <taxon>Dikarya</taxon>
        <taxon>Ascomycota</taxon>
        <taxon>Pezizomycotina</taxon>
        <taxon>Dothideomycetes</taxon>
        <taxon>Dothideomycetes incertae sedis</taxon>
        <taxon>Botryosphaeriales</taxon>
        <taxon>Botryosphaeriaceae</taxon>
        <taxon>Macrophomina</taxon>
    </lineage>
</organism>
<dbReference type="InterPro" id="IPR045793">
    <property type="entry name" value="PcRGLX/YetA-like"/>
</dbReference>
<dbReference type="VEuPathDB" id="FungiDB:MPH_08516"/>
<dbReference type="HOGENOM" id="CLU_1133770_0_0_1"/>
<dbReference type="PANTHER" id="PTHR40081:SF1">
    <property type="entry name" value="TAT PATHWAY SIGNAL SEQUENCE DOMAIN PROTEIN"/>
    <property type="match status" value="1"/>
</dbReference>
<protein>
    <submittedName>
        <fullName evidence="3">Uncharacterized protein</fullName>
    </submittedName>
</protein>
<feature type="domain" description="PcRGLX/YetA-like C-terminal alpha/alpha toroid" evidence="2">
    <location>
        <begin position="48"/>
        <end position="101"/>
    </location>
</feature>
<evidence type="ECO:0000313" key="3">
    <source>
        <dbReference type="EMBL" id="EKG14336.1"/>
    </source>
</evidence>
<dbReference type="Pfam" id="PF21346">
    <property type="entry name" value="PcRGLX_3rd"/>
    <property type="match status" value="2"/>
</dbReference>
<name>K2QWU9_MACPH</name>
<comment type="caution">
    <text evidence="3">The sequence shown here is derived from an EMBL/GenBank/DDBJ whole genome shotgun (WGS) entry which is preliminary data.</text>
</comment>
<dbReference type="Proteomes" id="UP000007129">
    <property type="component" value="Unassembled WGS sequence"/>
</dbReference>
<evidence type="ECO:0000313" key="4">
    <source>
        <dbReference type="Proteomes" id="UP000007129"/>
    </source>
</evidence>
<dbReference type="InParanoid" id="K2QWU9"/>
<feature type="domain" description="PcRGLX/YetA-like C-terminal alpha/alpha toroid" evidence="2">
    <location>
        <begin position="102"/>
        <end position="244"/>
    </location>
</feature>
<dbReference type="InterPro" id="IPR048330">
    <property type="entry name" value="PcRGLX/YetA_2nd"/>
</dbReference>
<reference evidence="3 4" key="1">
    <citation type="journal article" date="2012" name="BMC Genomics">
        <title>Tools to kill: Genome of one of the most destructive plant pathogenic fungi Macrophomina phaseolina.</title>
        <authorList>
            <person name="Islam M.S."/>
            <person name="Haque M.S."/>
            <person name="Islam M.M."/>
            <person name="Emdad E.M."/>
            <person name="Halim A."/>
            <person name="Hossen Q.M.M."/>
            <person name="Hossain M.Z."/>
            <person name="Ahmed B."/>
            <person name="Rahim S."/>
            <person name="Rahman M.S."/>
            <person name="Alam M.M."/>
            <person name="Hou S."/>
            <person name="Wan X."/>
            <person name="Saito J.A."/>
            <person name="Alam M."/>
        </authorList>
    </citation>
    <scope>NUCLEOTIDE SEQUENCE [LARGE SCALE GENOMIC DNA]</scope>
    <source>
        <strain evidence="3 4">MS6</strain>
    </source>
</reference>
<dbReference type="EMBL" id="AHHD01000359">
    <property type="protein sequence ID" value="EKG14336.1"/>
    <property type="molecule type" value="Genomic_DNA"/>
</dbReference>
<gene>
    <name evidence="3" type="ORF">MPH_08516</name>
</gene>
<dbReference type="AlphaFoldDB" id="K2QWU9"/>
<evidence type="ECO:0000259" key="1">
    <source>
        <dbReference type="Pfam" id="PF21345"/>
    </source>
</evidence>
<proteinExistence type="predicted"/>